<dbReference type="Proteomes" id="UP001162972">
    <property type="component" value="Chromosome 6"/>
</dbReference>
<proteinExistence type="predicted"/>
<comment type="caution">
    <text evidence="1">The sequence shown here is derived from an EMBL/GenBank/DDBJ whole genome shotgun (WGS) entry which is preliminary data.</text>
</comment>
<dbReference type="EMBL" id="JAPFFJ010000016">
    <property type="protein sequence ID" value="KAJ6406585.1"/>
    <property type="molecule type" value="Genomic_DNA"/>
</dbReference>
<dbReference type="AlphaFoldDB" id="A0AAD6NVJ6"/>
<evidence type="ECO:0000313" key="1">
    <source>
        <dbReference type="EMBL" id="KAJ6406585.1"/>
    </source>
</evidence>
<keyword evidence="2" id="KW-1185">Reference proteome</keyword>
<sequence>MHDCSQQGQFAMANQNRYLRSFACQERCNGLIVFLIFSLCFW</sequence>
<protein>
    <submittedName>
        <fullName evidence="1">Uncharacterized protein</fullName>
    </submittedName>
</protein>
<reference evidence="1 2" key="1">
    <citation type="journal article" date="2023" name="Int. J. Mol. Sci.">
        <title>De Novo Assembly and Annotation of 11 Diverse Shrub Willow (Salix) Genomes Reveals Novel Gene Organization in Sex-Linked Regions.</title>
        <authorList>
            <person name="Hyden B."/>
            <person name="Feng K."/>
            <person name="Yates T.B."/>
            <person name="Jawdy S."/>
            <person name="Cereghino C."/>
            <person name="Smart L.B."/>
            <person name="Muchero W."/>
        </authorList>
    </citation>
    <scope>NUCLEOTIDE SEQUENCE [LARGE SCALE GENOMIC DNA]</scope>
    <source>
        <tissue evidence="1">Shoot tip</tissue>
    </source>
</reference>
<evidence type="ECO:0000313" key="2">
    <source>
        <dbReference type="Proteomes" id="UP001162972"/>
    </source>
</evidence>
<accession>A0AAD6NVJ6</accession>
<gene>
    <name evidence="1" type="ORF">OIU84_010155</name>
</gene>
<name>A0AAD6NVJ6_9ROSI</name>
<organism evidence="1 2">
    <name type="scientific">Salix udensis</name>
    <dbReference type="NCBI Taxonomy" id="889485"/>
    <lineage>
        <taxon>Eukaryota</taxon>
        <taxon>Viridiplantae</taxon>
        <taxon>Streptophyta</taxon>
        <taxon>Embryophyta</taxon>
        <taxon>Tracheophyta</taxon>
        <taxon>Spermatophyta</taxon>
        <taxon>Magnoliopsida</taxon>
        <taxon>eudicotyledons</taxon>
        <taxon>Gunneridae</taxon>
        <taxon>Pentapetalae</taxon>
        <taxon>rosids</taxon>
        <taxon>fabids</taxon>
        <taxon>Malpighiales</taxon>
        <taxon>Salicaceae</taxon>
        <taxon>Saliceae</taxon>
        <taxon>Salix</taxon>
    </lineage>
</organism>